<comment type="similarity">
    <text evidence="1">Belongs to the bacterial solute-binding protein 1 family.</text>
</comment>
<keyword evidence="5" id="KW-1185">Reference proteome</keyword>
<dbReference type="GO" id="GO:1901982">
    <property type="term" value="F:maltose binding"/>
    <property type="evidence" value="ECO:0007669"/>
    <property type="project" value="TreeGrafter"/>
</dbReference>
<dbReference type="Proteomes" id="UP000664167">
    <property type="component" value="Unassembled WGS sequence"/>
</dbReference>
<evidence type="ECO:0000256" key="2">
    <source>
        <dbReference type="ARBA" id="ARBA00022448"/>
    </source>
</evidence>
<keyword evidence="3" id="KW-0732">Signal</keyword>
<dbReference type="GO" id="GO:0055052">
    <property type="term" value="C:ATP-binding cassette (ABC) transporter complex, substrate-binding subunit-containing"/>
    <property type="evidence" value="ECO:0007669"/>
    <property type="project" value="TreeGrafter"/>
</dbReference>
<evidence type="ECO:0000313" key="5">
    <source>
        <dbReference type="Proteomes" id="UP000664167"/>
    </source>
</evidence>
<dbReference type="PANTHER" id="PTHR30061">
    <property type="entry name" value="MALTOSE-BINDING PERIPLASMIC PROTEIN"/>
    <property type="match status" value="1"/>
</dbReference>
<comment type="caution">
    <text evidence="4">The sequence shown here is derived from an EMBL/GenBank/DDBJ whole genome shotgun (WGS) entry which is preliminary data.</text>
</comment>
<gene>
    <name evidence="4" type="ORF">J0695_35350</name>
</gene>
<organism evidence="4 5">
    <name type="scientific">Streptomyces beijiangensis</name>
    <dbReference type="NCBI Taxonomy" id="163361"/>
    <lineage>
        <taxon>Bacteria</taxon>
        <taxon>Bacillati</taxon>
        <taxon>Actinomycetota</taxon>
        <taxon>Actinomycetes</taxon>
        <taxon>Kitasatosporales</taxon>
        <taxon>Streptomycetaceae</taxon>
        <taxon>Streptomyces</taxon>
    </lineage>
</organism>
<evidence type="ECO:0000256" key="3">
    <source>
        <dbReference type="ARBA" id="ARBA00022729"/>
    </source>
</evidence>
<dbReference type="InterPro" id="IPR006059">
    <property type="entry name" value="SBP"/>
</dbReference>
<keyword evidence="2" id="KW-0813">Transport</keyword>
<sequence length="432" mass="46078">MYCRARTTEVTSVNNRIIAGCTALVSLAVLTGCGLLPGNSSGTKTVTVWLMKDSATDDFVQRFKKAYETEHGDIRLDIRIQEWAGIGGKVTAALKSKDGKGVPDLIEVGNTQVAQYADSGGLRDLTLESLRDLGSDDWLAGLADPGAIDGAQFGIPWYAANRVVIYDKQLFEQAGIKHLPKTREEWLQDTADLNGAQRQGIYLAGQDWYTLSGFIWEEGGDLAEGSGGNWTGTLNSPAALRGMEFYKRLQALGRGPKTADEAHPFQYEVFAKGDVAQIIATPGTVKTIEKLNPSMKGRLGYFPIPGKRAGKPSAVFIGGSDLVVPDKAPQGDAAVKVVEALAGVKWQTDLARTMSYVPNKSSLARAVADDPGAAAMAAAAARGRATPNSPRWAAVEADNPIKAYMTEVLIGGDPEKAAKTASARITELLADY</sequence>
<dbReference type="PROSITE" id="PS51257">
    <property type="entry name" value="PROKAR_LIPOPROTEIN"/>
    <property type="match status" value="1"/>
</dbReference>
<dbReference type="GO" id="GO:0042956">
    <property type="term" value="P:maltodextrin transmembrane transport"/>
    <property type="evidence" value="ECO:0007669"/>
    <property type="project" value="TreeGrafter"/>
</dbReference>
<dbReference type="AlphaFoldDB" id="A0A939FF39"/>
<dbReference type="GO" id="GO:0015768">
    <property type="term" value="P:maltose transport"/>
    <property type="evidence" value="ECO:0007669"/>
    <property type="project" value="TreeGrafter"/>
</dbReference>
<accession>A0A939FF39</accession>
<dbReference type="Gene3D" id="3.40.190.10">
    <property type="entry name" value="Periplasmic binding protein-like II"/>
    <property type="match status" value="2"/>
</dbReference>
<reference evidence="4" key="1">
    <citation type="submission" date="2021-03" db="EMBL/GenBank/DDBJ databases">
        <title>Streptomyces poriferae sp. nov., a novel marine sponge-derived Actinobacteria species with anti-MRSA activity.</title>
        <authorList>
            <person name="Sandoval-Powers M."/>
            <person name="Kralova S."/>
            <person name="Nguyen G.-S."/>
            <person name="Fawwal D."/>
            <person name="Degnes K."/>
            <person name="Klinkenberg G."/>
            <person name="Sletta H."/>
            <person name="Wentzel A."/>
            <person name="Liles M.R."/>
        </authorList>
    </citation>
    <scope>NUCLEOTIDE SEQUENCE</scope>
    <source>
        <strain evidence="4">DSM 41794</strain>
    </source>
</reference>
<dbReference type="Pfam" id="PF01547">
    <property type="entry name" value="SBP_bac_1"/>
    <property type="match status" value="1"/>
</dbReference>
<dbReference type="EMBL" id="JAFLRJ010000477">
    <property type="protein sequence ID" value="MBO0517001.1"/>
    <property type="molecule type" value="Genomic_DNA"/>
</dbReference>
<dbReference type="SUPFAM" id="SSF53850">
    <property type="entry name" value="Periplasmic binding protein-like II"/>
    <property type="match status" value="1"/>
</dbReference>
<name>A0A939FF39_9ACTN</name>
<proteinExistence type="inferred from homology"/>
<dbReference type="PANTHER" id="PTHR30061:SF50">
    <property type="entry name" value="MALTOSE_MALTODEXTRIN-BINDING PERIPLASMIC PROTEIN"/>
    <property type="match status" value="1"/>
</dbReference>
<evidence type="ECO:0000313" key="4">
    <source>
        <dbReference type="EMBL" id="MBO0517001.1"/>
    </source>
</evidence>
<evidence type="ECO:0000256" key="1">
    <source>
        <dbReference type="ARBA" id="ARBA00008520"/>
    </source>
</evidence>
<protein>
    <submittedName>
        <fullName evidence="4">Extracellular solute-binding protein</fullName>
    </submittedName>
</protein>